<feature type="region of interest" description="Disordered" evidence="9">
    <location>
        <begin position="778"/>
        <end position="802"/>
    </location>
</feature>
<dbReference type="Proteomes" id="UP000053831">
    <property type="component" value="Unassembled WGS sequence"/>
</dbReference>
<evidence type="ECO:0000256" key="7">
    <source>
        <dbReference type="ARBA" id="ARBA00045681"/>
    </source>
</evidence>
<feature type="compositionally biased region" description="Low complexity" evidence="9">
    <location>
        <begin position="732"/>
        <end position="741"/>
    </location>
</feature>
<comment type="subcellular location">
    <subcellularLocation>
        <location evidence="1">Mitochondrion</location>
    </subcellularLocation>
</comment>
<keyword evidence="2" id="KW-0479">Metal-binding</keyword>
<dbReference type="OrthoDB" id="421327at2759"/>
<evidence type="ECO:0000256" key="6">
    <source>
        <dbReference type="ARBA" id="ARBA00023128"/>
    </source>
</evidence>
<dbReference type="PANTHER" id="PTHR13184">
    <property type="entry name" value="37S RIBOSOMAL PROTEIN S22"/>
    <property type="match status" value="1"/>
</dbReference>
<keyword evidence="10" id="KW-0687">Ribonucleoprotein</keyword>
<keyword evidence="6" id="KW-0496">Mitochondrion</keyword>
<keyword evidence="11" id="KW-1185">Reference proteome</keyword>
<keyword evidence="3" id="KW-0809">Transit peptide</keyword>
<comment type="function">
    <text evidence="7">Mitochondrial ribosome (mitoribosome) assembly factor. Binds at the interface of the head and body domains of the mitochondrial small ribosomal subunit (mt-SSU), occluding the mRNA channel and preventing compaction of the head domain towards the body. Probable inactive methyltransferase: retains the characteristic folding and ability to bind S-adenosyl-L-methionine, but it probably lost its methyltransferase activity.</text>
</comment>
<evidence type="ECO:0000256" key="5">
    <source>
        <dbReference type="ARBA" id="ARBA00023014"/>
    </source>
</evidence>
<dbReference type="InterPro" id="IPR052571">
    <property type="entry name" value="Mt_RNA_Methyltransferase"/>
</dbReference>
<dbReference type="GO" id="GO:0006412">
    <property type="term" value="P:translation"/>
    <property type="evidence" value="ECO:0007669"/>
    <property type="project" value="InterPro"/>
</dbReference>
<evidence type="ECO:0000313" key="10">
    <source>
        <dbReference type="EMBL" id="KOS21252.1"/>
    </source>
</evidence>
<keyword evidence="4" id="KW-0408">Iron</keyword>
<keyword evidence="10" id="KW-0689">Ribosomal protein</keyword>
<proteinExistence type="predicted"/>
<name>A0A0M9VVQ8_ESCWE</name>
<dbReference type="InterPro" id="IPR029063">
    <property type="entry name" value="SAM-dependent_MTases_sf"/>
</dbReference>
<feature type="compositionally biased region" description="Acidic residues" evidence="9">
    <location>
        <begin position="778"/>
        <end position="790"/>
    </location>
</feature>
<dbReference type="GO" id="GO:0051536">
    <property type="term" value="F:iron-sulfur cluster binding"/>
    <property type="evidence" value="ECO:0007669"/>
    <property type="project" value="UniProtKB-KW"/>
</dbReference>
<keyword evidence="5" id="KW-0411">Iron-sulfur</keyword>
<keyword evidence="8" id="KW-0175">Coiled coil</keyword>
<gene>
    <name evidence="10" type="ORF">ESCO_004094</name>
</gene>
<evidence type="ECO:0000256" key="1">
    <source>
        <dbReference type="ARBA" id="ARBA00004173"/>
    </source>
</evidence>
<dbReference type="GO" id="GO:0003735">
    <property type="term" value="F:structural constituent of ribosome"/>
    <property type="evidence" value="ECO:0007669"/>
    <property type="project" value="TreeGrafter"/>
</dbReference>
<feature type="coiled-coil region" evidence="8">
    <location>
        <begin position="163"/>
        <end position="224"/>
    </location>
</feature>
<evidence type="ECO:0000313" key="11">
    <source>
        <dbReference type="Proteomes" id="UP000053831"/>
    </source>
</evidence>
<dbReference type="GO" id="GO:0008168">
    <property type="term" value="F:methyltransferase activity"/>
    <property type="evidence" value="ECO:0007669"/>
    <property type="project" value="InterPro"/>
</dbReference>
<evidence type="ECO:0000256" key="9">
    <source>
        <dbReference type="SAM" id="MobiDB-lite"/>
    </source>
</evidence>
<dbReference type="GO" id="GO:0005763">
    <property type="term" value="C:mitochondrial small ribosomal subunit"/>
    <property type="evidence" value="ECO:0007669"/>
    <property type="project" value="TreeGrafter"/>
</dbReference>
<evidence type="ECO:0000256" key="2">
    <source>
        <dbReference type="ARBA" id="ARBA00022723"/>
    </source>
</evidence>
<dbReference type="Pfam" id="PF09243">
    <property type="entry name" value="Rsm22"/>
    <property type="match status" value="1"/>
</dbReference>
<protein>
    <submittedName>
        <fullName evidence="10">37S ribosomal protein S22</fullName>
    </submittedName>
</protein>
<feature type="region of interest" description="Disordered" evidence="9">
    <location>
        <begin position="704"/>
        <end position="761"/>
    </location>
</feature>
<dbReference type="STRING" id="150374.A0A0M9VVQ8"/>
<evidence type="ECO:0000256" key="3">
    <source>
        <dbReference type="ARBA" id="ARBA00022946"/>
    </source>
</evidence>
<organism evidence="10 11">
    <name type="scientific">Escovopsis weberi</name>
    <dbReference type="NCBI Taxonomy" id="150374"/>
    <lineage>
        <taxon>Eukaryota</taxon>
        <taxon>Fungi</taxon>
        <taxon>Dikarya</taxon>
        <taxon>Ascomycota</taxon>
        <taxon>Pezizomycotina</taxon>
        <taxon>Sordariomycetes</taxon>
        <taxon>Hypocreomycetidae</taxon>
        <taxon>Hypocreales</taxon>
        <taxon>Hypocreaceae</taxon>
        <taxon>Escovopsis</taxon>
    </lineage>
</organism>
<dbReference type="SUPFAM" id="SSF53335">
    <property type="entry name" value="S-adenosyl-L-methionine-dependent methyltransferases"/>
    <property type="match status" value="1"/>
</dbReference>
<dbReference type="Gene3D" id="3.40.50.150">
    <property type="entry name" value="Vaccinia Virus protein VP39"/>
    <property type="match status" value="1"/>
</dbReference>
<dbReference type="InterPro" id="IPR015324">
    <property type="entry name" value="Ribosomal_Rsm22-like"/>
</dbReference>
<accession>A0A0M9VVQ8</accession>
<evidence type="ECO:0000256" key="4">
    <source>
        <dbReference type="ARBA" id="ARBA00023004"/>
    </source>
</evidence>
<comment type="caution">
    <text evidence="10">The sequence shown here is derived from an EMBL/GenBank/DDBJ whole genome shotgun (WGS) entry which is preliminary data.</text>
</comment>
<sequence>MGHPTPTDGDTDTDIDIDRVLRQDGAGEVAKPTEQEIEKVVRDAKQRFRDTLPTGYLNEEEYALYVRLYGPPLRETAPEDVGIPTHVDMDVPPPAQPDNHGTVLRELDDGEVEEIAFTKPRLMDGEAESGQQEPEALAAATSTGDLAAITKQSLRYIDAVARNDRERDALQKLMLDFEAAQKRQHEHELAAAEAEDAQALEEEKRNMAIELERLQEDETLLLEEKLEDDDLDEDVQGVHRFHPLTLAGKFSADSVQMLLPKDEFAEPIRRLLGRSHLKHVKAAAEEAFGGKGLPLSPASSARKVGHMGGVRLPPDQRNFTEIEADAFLASYLPPAYASAASALREVRRRLGSRWLQSRLNQGSGLSVLDAGAGGAGLVAWEEILQAEWALMKERGEVTQKSAPGRKTVVAASDRLRERLKTFLHDTTFLPRLPDYEHSGEMHGEHLDAGHTPQPRKSYDLIIASHLFLKEDVPHHRQAVLNNLWTLLNKDGGVLVVIEKAHPRGFEAVAHVRDTILRQFLLPQPGSTEARLARDDFNPAFEREREPGHVVAPCSTQGPCPMYRKPGKSQGRKDYCHFVQRYFRPGFHTSMFEDAELNQGKVEYSYVAIRRGRPTPHDSSVQGEEQSATRAFRGYVDGGEVPSMQGLPRVILPPLKRKGHVTLDVCTPAGEIERWTVPKSFGKQAYHDARKARWGDIWALGAKSRTPRQVRLGSGVKPDSKTKHSEKKKGRRAAPAEASMAPEEGKLNRADKKRSKKQDKRLGLIQEILDAESFIEKEMEEEMDLEDDLEGELERSRRSKRGM</sequence>
<reference evidence="10 11" key="1">
    <citation type="submission" date="2015-07" db="EMBL/GenBank/DDBJ databases">
        <title>The genome of the fungus Escovopsis weberi, a specialized disease agent of ant agriculture.</title>
        <authorList>
            <person name="de Man T.J."/>
            <person name="Stajich J.E."/>
            <person name="Kubicek C.P."/>
            <person name="Chenthamara K."/>
            <person name="Atanasova L."/>
            <person name="Druzhinina I.S."/>
            <person name="Birnbaum S."/>
            <person name="Barribeau S.M."/>
            <person name="Teiling C."/>
            <person name="Suen G."/>
            <person name="Currie C."/>
            <person name="Gerardo N.M."/>
        </authorList>
    </citation>
    <scope>NUCLEOTIDE SEQUENCE [LARGE SCALE GENOMIC DNA]</scope>
</reference>
<dbReference type="PANTHER" id="PTHR13184:SF5">
    <property type="entry name" value="METHYLTRANSFERASE-LIKE PROTEIN 17, MITOCHONDRIAL"/>
    <property type="match status" value="1"/>
</dbReference>
<dbReference type="EMBL" id="LGSR01000013">
    <property type="protein sequence ID" value="KOS21252.1"/>
    <property type="molecule type" value="Genomic_DNA"/>
</dbReference>
<dbReference type="GO" id="GO:0046872">
    <property type="term" value="F:metal ion binding"/>
    <property type="evidence" value="ECO:0007669"/>
    <property type="project" value="UniProtKB-KW"/>
</dbReference>
<evidence type="ECO:0000256" key="8">
    <source>
        <dbReference type="SAM" id="Coils"/>
    </source>
</evidence>
<dbReference type="AlphaFoldDB" id="A0A0M9VVQ8"/>